<name>A0ABM9QKX1_9POXV</name>
<evidence type="ECO:0000313" key="1">
    <source>
        <dbReference type="EMBL" id="CCU56175.1"/>
    </source>
</evidence>
<keyword evidence="2" id="KW-1185">Reference proteome</keyword>
<proteinExistence type="predicted"/>
<gene>
    <name evidence="1" type="ORF">CHREV_273</name>
</gene>
<accession>A0ABM9QKX1</accession>
<organism evidence="1 2">
    <name type="scientific">Choristoneura rosaceana entomopoxvirus 'L'</name>
    <dbReference type="NCBI Taxonomy" id="1293539"/>
    <lineage>
        <taxon>Viruses</taxon>
        <taxon>Varidnaviria</taxon>
        <taxon>Bamfordvirae</taxon>
        <taxon>Nucleocytoviricota</taxon>
        <taxon>Pokkesviricetes</taxon>
        <taxon>Chitovirales</taxon>
        <taxon>Poxviridae</taxon>
        <taxon>Entomopoxvirinae</taxon>
        <taxon>Betaentomopoxvirus</taxon>
        <taxon>Betaentomopoxvirus crosaceana</taxon>
        <taxon>Choristoneura rosaceana entomopoxvirus</taxon>
    </lineage>
</organism>
<dbReference type="Proteomes" id="UP000792374">
    <property type="component" value="Genome"/>
</dbReference>
<dbReference type="GeneID" id="15613598"/>
<protein>
    <submittedName>
        <fullName evidence="1">Uncharacterized protein</fullName>
    </submittedName>
</protein>
<sequence>MSIIVVDEAKNSGSSIHIVYNIRIYYCLLLIFQSSQSALGPRGNYGPSPLIPRGGLCPAVGRI</sequence>
<reference evidence="1" key="1">
    <citation type="journal article" date="2013" name="J. Virol.">
        <title>New Insights into the Evolution of Entomopoxvirinae from the Complete Genome Sequences of Four Entomopoxviruses Infecting Adoxophyes honmai, Choristoneura biennis, Choristoneura rosaceana, and Mythimna separata.</title>
        <authorList>
            <person name="Theze J."/>
            <person name="Takatsuka J."/>
            <person name="Li Z."/>
            <person name="Gallais J."/>
            <person name="Doucet D."/>
            <person name="Arif B."/>
            <person name="Nakai M."/>
            <person name="Herniou E.A."/>
        </authorList>
    </citation>
    <scope>NUCLEOTIDE SEQUENCE</scope>
</reference>
<dbReference type="EMBL" id="HF679133">
    <property type="protein sequence ID" value="CCU56175.1"/>
    <property type="molecule type" value="Genomic_DNA"/>
</dbReference>
<evidence type="ECO:0000313" key="2">
    <source>
        <dbReference type="Proteomes" id="UP000792374"/>
    </source>
</evidence>
<dbReference type="RefSeq" id="YP_008004677.1">
    <property type="nucleotide sequence ID" value="NC_021249.1"/>
</dbReference>